<feature type="domain" description="Amidohydrolase 3" evidence="1">
    <location>
        <begin position="77"/>
        <end position="550"/>
    </location>
</feature>
<dbReference type="GO" id="GO:0016787">
    <property type="term" value="F:hydrolase activity"/>
    <property type="evidence" value="ECO:0007669"/>
    <property type="project" value="UniProtKB-KW"/>
</dbReference>
<dbReference type="InterPro" id="IPR011059">
    <property type="entry name" value="Metal-dep_hydrolase_composite"/>
</dbReference>
<name>A0ABV4KG22_9FLAO</name>
<keyword evidence="2" id="KW-0378">Hydrolase</keyword>
<proteinExistence type="predicted"/>
<sequence length="558" mass="61722">MPHIKTTLYLKIAFILLLSTLISCSKVKTADLIVTNAVIWTGNENQKTAQAMAIDADTIVAIGTIEEINKYKGKKTKIVDAYGKFITPGFIDSHVHLLQGGNSLLSVELRDAKTPEEFAKRIGDYAKTLQAGEWILEGNWDHTLWGGALPTKEWIDKYTPDNPVVVYRLDGHMVFANSAAMKFAGIDKNTADVKDGVIVRDKEGNPTGIFKTNAMPLIVDKIPELTRKQKEAALAAAMKYFASNGVTSVHDLDSLSSYKIAKRFKKKGDLTLRIYSSRPLDKWIELANADLKINKWLKRGLLKGFVDGSLGSHTAAFIDNYSDNVGDKGFLITNPATLSEWITSADQANLNITVHAIGDRAVQSILSVYDKIIKKTGTKDRRFRVEHAQHIVASDIPKFAELGIIASMQPYHAIDDGRWAEKVIGAERMKTTYAFKSLLDAHTNVTFGSDWPVAPGSALLGIYAATTRRTLDGKNPNGWNPEQKITVEQALTAYTKNGAYASFDEKTKGTLEVGKLADFVILSQDITKIDPVKIKEVYVVKTYVGGKKVYDRSKKKNY</sequence>
<dbReference type="InterPro" id="IPR013108">
    <property type="entry name" value="Amidohydro_3"/>
</dbReference>
<dbReference type="RefSeq" id="WP_371571952.1">
    <property type="nucleotide sequence ID" value="NZ_JASMRN010000016.1"/>
</dbReference>
<dbReference type="InterPro" id="IPR032466">
    <property type="entry name" value="Metal_Hydrolase"/>
</dbReference>
<gene>
    <name evidence="2" type="ORF">QO192_15225</name>
</gene>
<dbReference type="Proteomes" id="UP001568894">
    <property type="component" value="Unassembled WGS sequence"/>
</dbReference>
<keyword evidence="3" id="KW-1185">Reference proteome</keyword>
<reference evidence="2 3" key="1">
    <citation type="submission" date="2023-05" db="EMBL/GenBank/DDBJ databases">
        <title>Adaptations of aquatic viruses from atmosphere-close ecosystems of the Central Arctic Ocean.</title>
        <authorList>
            <person name="Rahlff J."/>
            <person name="Holmfeldt K."/>
        </authorList>
    </citation>
    <scope>NUCLEOTIDE SEQUENCE [LARGE SCALE GENOMIC DNA]</scope>
    <source>
        <strain evidence="2 3">Arc14</strain>
    </source>
</reference>
<dbReference type="CDD" id="cd01300">
    <property type="entry name" value="YtcJ_like"/>
    <property type="match status" value="1"/>
</dbReference>
<dbReference type="SUPFAM" id="SSF51556">
    <property type="entry name" value="Metallo-dependent hydrolases"/>
    <property type="match status" value="1"/>
</dbReference>
<evidence type="ECO:0000313" key="3">
    <source>
        <dbReference type="Proteomes" id="UP001568894"/>
    </source>
</evidence>
<protein>
    <submittedName>
        <fullName evidence="2">Amidohydrolase</fullName>
        <ecNumber evidence="2">3.5.-.-</ecNumber>
    </submittedName>
</protein>
<evidence type="ECO:0000313" key="2">
    <source>
        <dbReference type="EMBL" id="MEZ7516630.1"/>
    </source>
</evidence>
<dbReference type="PANTHER" id="PTHR22642:SF2">
    <property type="entry name" value="PROTEIN LONG AFTER FAR-RED 3"/>
    <property type="match status" value="1"/>
</dbReference>
<dbReference type="PANTHER" id="PTHR22642">
    <property type="entry name" value="IMIDAZOLONEPROPIONASE"/>
    <property type="match status" value="1"/>
</dbReference>
<dbReference type="InterPro" id="IPR033932">
    <property type="entry name" value="YtcJ-like"/>
</dbReference>
<dbReference type="EMBL" id="JASMRN010000016">
    <property type="protein sequence ID" value="MEZ7516630.1"/>
    <property type="molecule type" value="Genomic_DNA"/>
</dbReference>
<dbReference type="PROSITE" id="PS51257">
    <property type="entry name" value="PROKAR_LIPOPROTEIN"/>
    <property type="match status" value="1"/>
</dbReference>
<organism evidence="2 3">
    <name type="scientific">Flavobacterium frigidarium</name>
    <dbReference type="NCBI Taxonomy" id="99286"/>
    <lineage>
        <taxon>Bacteria</taxon>
        <taxon>Pseudomonadati</taxon>
        <taxon>Bacteroidota</taxon>
        <taxon>Flavobacteriia</taxon>
        <taxon>Flavobacteriales</taxon>
        <taxon>Flavobacteriaceae</taxon>
        <taxon>Flavobacterium</taxon>
    </lineage>
</organism>
<dbReference type="SUPFAM" id="SSF51338">
    <property type="entry name" value="Composite domain of metallo-dependent hydrolases"/>
    <property type="match status" value="1"/>
</dbReference>
<evidence type="ECO:0000259" key="1">
    <source>
        <dbReference type="Pfam" id="PF07969"/>
    </source>
</evidence>
<dbReference type="EC" id="3.5.-.-" evidence="2"/>
<accession>A0ABV4KG22</accession>
<dbReference type="Gene3D" id="3.10.310.70">
    <property type="match status" value="1"/>
</dbReference>
<dbReference type="Pfam" id="PF07969">
    <property type="entry name" value="Amidohydro_3"/>
    <property type="match status" value="1"/>
</dbReference>
<comment type="caution">
    <text evidence="2">The sequence shown here is derived from an EMBL/GenBank/DDBJ whole genome shotgun (WGS) entry which is preliminary data.</text>
</comment>
<dbReference type="Gene3D" id="3.20.20.140">
    <property type="entry name" value="Metal-dependent hydrolases"/>
    <property type="match status" value="1"/>
</dbReference>
<dbReference type="Gene3D" id="2.30.40.10">
    <property type="entry name" value="Urease, subunit C, domain 1"/>
    <property type="match status" value="1"/>
</dbReference>